<dbReference type="OrthoDB" id="10645845at2759"/>
<sequence length="328" mass="32193">MLAGAGLSAVAAAAPPPPPLPPSSPATEPLRPLLEALPSGTLLLCDRLDCSGAFLLPLLVRAAVQDGHRVLVLAAAHSPARHAAALRKLGVGGAAQQGAVAIVAADAALSPAGGCAACCPPLRRLLGLVLAEARGLLAAGGNAAEAAAPAAKSTAAPAEAAAAGAAGPAAAEASAAPGCRGLTLVLDSLPALVSLFPSASPDQGAREAAAFIAAARALGSHLGQAAYRFAALAASDSPGDADLLAAARHAADAVLELQPVEGRTAALDGRLDVTLRRLPRPAAARGGAPAACPAVEGDLPGTRAWYFRLGDVAVRWLTGQLEGRELMV</sequence>
<evidence type="ECO:0000256" key="1">
    <source>
        <dbReference type="SAM" id="MobiDB-lite"/>
    </source>
</evidence>
<dbReference type="Proteomes" id="UP000247498">
    <property type="component" value="Unassembled WGS sequence"/>
</dbReference>
<feature type="region of interest" description="Disordered" evidence="1">
    <location>
        <begin position="1"/>
        <end position="27"/>
    </location>
</feature>
<evidence type="ECO:0000313" key="3">
    <source>
        <dbReference type="Proteomes" id="UP000247498"/>
    </source>
</evidence>
<evidence type="ECO:0000313" key="2">
    <source>
        <dbReference type="EMBL" id="GBF97430.1"/>
    </source>
</evidence>
<evidence type="ECO:0008006" key="4">
    <source>
        <dbReference type="Google" id="ProtNLM"/>
    </source>
</evidence>
<proteinExistence type="predicted"/>
<organism evidence="2 3">
    <name type="scientific">Raphidocelis subcapitata</name>
    <dbReference type="NCBI Taxonomy" id="307507"/>
    <lineage>
        <taxon>Eukaryota</taxon>
        <taxon>Viridiplantae</taxon>
        <taxon>Chlorophyta</taxon>
        <taxon>core chlorophytes</taxon>
        <taxon>Chlorophyceae</taxon>
        <taxon>CS clade</taxon>
        <taxon>Sphaeropleales</taxon>
        <taxon>Selenastraceae</taxon>
        <taxon>Raphidocelis</taxon>
    </lineage>
</organism>
<feature type="compositionally biased region" description="Low complexity" evidence="1">
    <location>
        <begin position="1"/>
        <end position="13"/>
    </location>
</feature>
<keyword evidence="3" id="KW-1185">Reference proteome</keyword>
<dbReference type="AlphaFoldDB" id="A0A2V0PHP5"/>
<reference evidence="2 3" key="1">
    <citation type="journal article" date="2018" name="Sci. Rep.">
        <title>Raphidocelis subcapitata (=Pseudokirchneriella subcapitata) provides an insight into genome evolution and environmental adaptations in the Sphaeropleales.</title>
        <authorList>
            <person name="Suzuki S."/>
            <person name="Yamaguchi H."/>
            <person name="Nakajima N."/>
            <person name="Kawachi M."/>
        </authorList>
    </citation>
    <scope>NUCLEOTIDE SEQUENCE [LARGE SCALE GENOMIC DNA]</scope>
    <source>
        <strain evidence="2 3">NIES-35</strain>
    </source>
</reference>
<dbReference type="EMBL" id="BDRX01000099">
    <property type="protein sequence ID" value="GBF97430.1"/>
    <property type="molecule type" value="Genomic_DNA"/>
</dbReference>
<gene>
    <name evidence="2" type="ORF">Rsub_09596</name>
</gene>
<comment type="caution">
    <text evidence="2">The sequence shown here is derived from an EMBL/GenBank/DDBJ whole genome shotgun (WGS) entry which is preliminary data.</text>
</comment>
<accession>A0A2V0PHP5</accession>
<feature type="compositionally biased region" description="Pro residues" evidence="1">
    <location>
        <begin position="14"/>
        <end position="24"/>
    </location>
</feature>
<protein>
    <recommendedName>
        <fullName evidence="4">Elongator complex protein 5</fullName>
    </recommendedName>
</protein>
<dbReference type="InParanoid" id="A0A2V0PHP5"/>
<name>A0A2V0PHP5_9CHLO</name>